<protein>
    <submittedName>
        <fullName evidence="2">Uncharacterized protein</fullName>
    </submittedName>
</protein>
<feature type="compositionally biased region" description="Basic and acidic residues" evidence="1">
    <location>
        <begin position="35"/>
        <end position="46"/>
    </location>
</feature>
<reference evidence="2 3" key="1">
    <citation type="submission" date="2017-07" db="EMBL/GenBank/DDBJ databases">
        <authorList>
            <person name="Talla V."/>
            <person name="Backstrom N."/>
        </authorList>
    </citation>
    <scope>NUCLEOTIDE SEQUENCE [LARGE SCALE GENOMIC DNA]</scope>
</reference>
<accession>A0A5E4QQ36</accession>
<keyword evidence="3" id="KW-1185">Reference proteome</keyword>
<dbReference type="Proteomes" id="UP000324832">
    <property type="component" value="Unassembled WGS sequence"/>
</dbReference>
<dbReference type="AlphaFoldDB" id="A0A5E4QQ36"/>
<gene>
    <name evidence="2" type="ORF">LSINAPIS_LOCUS10754</name>
</gene>
<evidence type="ECO:0000313" key="3">
    <source>
        <dbReference type="Proteomes" id="UP000324832"/>
    </source>
</evidence>
<organism evidence="2 3">
    <name type="scientific">Leptidea sinapis</name>
    <dbReference type="NCBI Taxonomy" id="189913"/>
    <lineage>
        <taxon>Eukaryota</taxon>
        <taxon>Metazoa</taxon>
        <taxon>Ecdysozoa</taxon>
        <taxon>Arthropoda</taxon>
        <taxon>Hexapoda</taxon>
        <taxon>Insecta</taxon>
        <taxon>Pterygota</taxon>
        <taxon>Neoptera</taxon>
        <taxon>Endopterygota</taxon>
        <taxon>Lepidoptera</taxon>
        <taxon>Glossata</taxon>
        <taxon>Ditrysia</taxon>
        <taxon>Papilionoidea</taxon>
        <taxon>Pieridae</taxon>
        <taxon>Dismorphiinae</taxon>
        <taxon>Leptidea</taxon>
    </lineage>
</organism>
<name>A0A5E4QQ36_9NEOP</name>
<evidence type="ECO:0000313" key="2">
    <source>
        <dbReference type="EMBL" id="VVD00027.1"/>
    </source>
</evidence>
<evidence type="ECO:0000256" key="1">
    <source>
        <dbReference type="SAM" id="MobiDB-lite"/>
    </source>
</evidence>
<dbReference type="EMBL" id="FZQP02004444">
    <property type="protein sequence ID" value="VVD00027.1"/>
    <property type="molecule type" value="Genomic_DNA"/>
</dbReference>
<proteinExistence type="predicted"/>
<sequence>MEERSNMRKDILNTVLKRTESIMLEQRVQPNPLYEDPKDLTAEKPTKPPRKRNIHALAITSPRQDKPMKELKKKLTKKYEGLVTALMDKCEENVTIKKTLR</sequence>
<feature type="region of interest" description="Disordered" evidence="1">
    <location>
        <begin position="23"/>
        <end position="52"/>
    </location>
</feature>